<dbReference type="Gramene" id="GBG61994">
    <property type="protein sequence ID" value="GBG61994"/>
    <property type="gene ID" value="CBR_g26157"/>
</dbReference>
<evidence type="ECO:0000256" key="1">
    <source>
        <dbReference type="SAM" id="MobiDB-lite"/>
    </source>
</evidence>
<accession>A0A388JVZ5</accession>
<feature type="region of interest" description="Disordered" evidence="1">
    <location>
        <begin position="103"/>
        <end position="124"/>
    </location>
</feature>
<evidence type="ECO:0000313" key="2">
    <source>
        <dbReference type="EMBL" id="GBG61994.1"/>
    </source>
</evidence>
<evidence type="ECO:0000313" key="3">
    <source>
        <dbReference type="Proteomes" id="UP000265515"/>
    </source>
</evidence>
<dbReference type="AlphaFoldDB" id="A0A388JVZ5"/>
<comment type="caution">
    <text evidence="2">The sequence shown here is derived from an EMBL/GenBank/DDBJ whole genome shotgun (WGS) entry which is preliminary data.</text>
</comment>
<proteinExistence type="predicted"/>
<protein>
    <submittedName>
        <fullName evidence="2">Uncharacterized protein</fullName>
    </submittedName>
</protein>
<dbReference type="EMBL" id="BFEA01000024">
    <property type="protein sequence ID" value="GBG61994.1"/>
    <property type="molecule type" value="Genomic_DNA"/>
</dbReference>
<sequence>MACLALSLQNVQGQDLLLQTRQWFPPVRAAAAATSFKEKRKSSAEGGAEGLGDDAMAAASGQVVVGTDSKCVSRPDTLSSTLYCLEIATSAIFSSPPGGVIISSSPSSSYSSSYLSSSSFFPQW</sequence>
<name>A0A388JVZ5_CHABU</name>
<reference evidence="2 3" key="1">
    <citation type="journal article" date="2018" name="Cell">
        <title>The Chara Genome: Secondary Complexity and Implications for Plant Terrestrialization.</title>
        <authorList>
            <person name="Nishiyama T."/>
            <person name="Sakayama H."/>
            <person name="Vries J.D."/>
            <person name="Buschmann H."/>
            <person name="Saint-Marcoux D."/>
            <person name="Ullrich K.K."/>
            <person name="Haas F.B."/>
            <person name="Vanderstraeten L."/>
            <person name="Becker D."/>
            <person name="Lang D."/>
            <person name="Vosolsobe S."/>
            <person name="Rombauts S."/>
            <person name="Wilhelmsson P.K.I."/>
            <person name="Janitza P."/>
            <person name="Kern R."/>
            <person name="Heyl A."/>
            <person name="Rumpler F."/>
            <person name="Villalobos L.I.A.C."/>
            <person name="Clay J.M."/>
            <person name="Skokan R."/>
            <person name="Toyoda A."/>
            <person name="Suzuki Y."/>
            <person name="Kagoshima H."/>
            <person name="Schijlen E."/>
            <person name="Tajeshwar N."/>
            <person name="Catarino B."/>
            <person name="Hetherington A.J."/>
            <person name="Saltykova A."/>
            <person name="Bonnot C."/>
            <person name="Breuninger H."/>
            <person name="Symeonidi A."/>
            <person name="Radhakrishnan G.V."/>
            <person name="Van Nieuwerburgh F."/>
            <person name="Deforce D."/>
            <person name="Chang C."/>
            <person name="Karol K.G."/>
            <person name="Hedrich R."/>
            <person name="Ulvskov P."/>
            <person name="Glockner G."/>
            <person name="Delwiche C.F."/>
            <person name="Petrasek J."/>
            <person name="Van de Peer Y."/>
            <person name="Friml J."/>
            <person name="Beilby M."/>
            <person name="Dolan L."/>
            <person name="Kohara Y."/>
            <person name="Sugano S."/>
            <person name="Fujiyama A."/>
            <person name="Delaux P.-M."/>
            <person name="Quint M."/>
            <person name="TheiBen G."/>
            <person name="Hagemann M."/>
            <person name="Harholt J."/>
            <person name="Dunand C."/>
            <person name="Zachgo S."/>
            <person name="Langdale J."/>
            <person name="Maumus F."/>
            <person name="Straeten D.V.D."/>
            <person name="Gould S.B."/>
            <person name="Rensing S.A."/>
        </authorList>
    </citation>
    <scope>NUCLEOTIDE SEQUENCE [LARGE SCALE GENOMIC DNA]</scope>
    <source>
        <strain evidence="2 3">S276</strain>
    </source>
</reference>
<dbReference type="PANTHER" id="PTHR37769:SF1">
    <property type="entry name" value="OS08G0243900 PROTEIN"/>
    <property type="match status" value="1"/>
</dbReference>
<organism evidence="2 3">
    <name type="scientific">Chara braunii</name>
    <name type="common">Braun's stonewort</name>
    <dbReference type="NCBI Taxonomy" id="69332"/>
    <lineage>
        <taxon>Eukaryota</taxon>
        <taxon>Viridiplantae</taxon>
        <taxon>Streptophyta</taxon>
        <taxon>Charophyceae</taxon>
        <taxon>Charales</taxon>
        <taxon>Characeae</taxon>
        <taxon>Chara</taxon>
    </lineage>
</organism>
<dbReference type="PANTHER" id="PTHR37769">
    <property type="entry name" value="OS08G0243900 PROTEIN"/>
    <property type="match status" value="1"/>
</dbReference>
<dbReference type="Proteomes" id="UP000265515">
    <property type="component" value="Unassembled WGS sequence"/>
</dbReference>
<dbReference type="OrthoDB" id="20621at2759"/>
<dbReference type="STRING" id="69332.A0A388JVZ5"/>
<keyword evidence="3" id="KW-1185">Reference proteome</keyword>
<gene>
    <name evidence="2" type="ORF">CBR_g26157</name>
</gene>